<organism evidence="1 2">
    <name type="scientific">Cohnella thailandensis</name>
    <dbReference type="NCBI Taxonomy" id="557557"/>
    <lineage>
        <taxon>Bacteria</taxon>
        <taxon>Bacillati</taxon>
        <taxon>Bacillota</taxon>
        <taxon>Bacilli</taxon>
        <taxon>Bacillales</taxon>
        <taxon>Paenibacillaceae</taxon>
        <taxon>Cohnella</taxon>
    </lineage>
</organism>
<protein>
    <submittedName>
        <fullName evidence="1">Uncharacterized protein</fullName>
    </submittedName>
</protein>
<accession>A0A841SRH1</accession>
<reference evidence="1 2" key="1">
    <citation type="submission" date="2020-08" db="EMBL/GenBank/DDBJ databases">
        <title>Cohnella phylogeny.</title>
        <authorList>
            <person name="Dunlap C."/>
        </authorList>
    </citation>
    <scope>NUCLEOTIDE SEQUENCE [LARGE SCALE GENOMIC DNA]</scope>
    <source>
        <strain evidence="1 2">DSM 25241</strain>
    </source>
</reference>
<gene>
    <name evidence="1" type="ORF">H7B67_01335</name>
</gene>
<proteinExistence type="predicted"/>
<evidence type="ECO:0000313" key="1">
    <source>
        <dbReference type="EMBL" id="MBB6632768.1"/>
    </source>
</evidence>
<dbReference type="AlphaFoldDB" id="A0A841SRH1"/>
<evidence type="ECO:0000313" key="2">
    <source>
        <dbReference type="Proteomes" id="UP000535838"/>
    </source>
</evidence>
<dbReference type="RefSeq" id="WP_185118001.1">
    <property type="nucleotide sequence ID" value="NZ_JACJVQ010000002.1"/>
</dbReference>
<dbReference type="Proteomes" id="UP000535838">
    <property type="component" value="Unassembled WGS sequence"/>
</dbReference>
<name>A0A841SRH1_9BACL</name>
<dbReference type="EMBL" id="JACJVQ010000002">
    <property type="protein sequence ID" value="MBB6632768.1"/>
    <property type="molecule type" value="Genomic_DNA"/>
</dbReference>
<keyword evidence="2" id="KW-1185">Reference proteome</keyword>
<sequence>MEELKQQIEQAIGIAPELRRLLIQIVDGVTTYNNTTSGLTATTVQGAIDELAAASAGA</sequence>
<comment type="caution">
    <text evidence="1">The sequence shown here is derived from an EMBL/GenBank/DDBJ whole genome shotgun (WGS) entry which is preliminary data.</text>
</comment>